<gene>
    <name evidence="2" type="ORF">CBER1_10863</name>
</gene>
<protein>
    <submittedName>
        <fullName evidence="2">Uncharacterized protein</fullName>
    </submittedName>
</protein>
<proteinExistence type="predicted"/>
<dbReference type="EMBL" id="PNEN01001676">
    <property type="protein sequence ID" value="PPJ52657.1"/>
    <property type="molecule type" value="Genomic_DNA"/>
</dbReference>
<reference evidence="3" key="1">
    <citation type="journal article" date="2017" name="bioRxiv">
        <title>Conservation of a gene cluster reveals novel cercosporin biosynthetic mechanisms and extends production to the genus Colletotrichum.</title>
        <authorList>
            <person name="de Jonge R."/>
            <person name="Ebert M.K."/>
            <person name="Huitt-Roehl C.R."/>
            <person name="Pal P."/>
            <person name="Suttle J.C."/>
            <person name="Spanner R.E."/>
            <person name="Neubauer J.D."/>
            <person name="Jurick W.M.II."/>
            <person name="Stott K.A."/>
            <person name="Secor G.A."/>
            <person name="Thomma B.P.H.J."/>
            <person name="Van de Peer Y."/>
            <person name="Townsend C.A."/>
            <person name="Bolton M.D."/>
        </authorList>
    </citation>
    <scope>NUCLEOTIDE SEQUENCE [LARGE SCALE GENOMIC DNA]</scope>
    <source>
        <strain evidence="3">CBS538.71</strain>
    </source>
</reference>
<dbReference type="Proteomes" id="UP000237631">
    <property type="component" value="Unassembled WGS sequence"/>
</dbReference>
<evidence type="ECO:0000256" key="1">
    <source>
        <dbReference type="SAM" id="MobiDB-lite"/>
    </source>
</evidence>
<evidence type="ECO:0000313" key="2">
    <source>
        <dbReference type="EMBL" id="PPJ52657.1"/>
    </source>
</evidence>
<sequence>MSPDEVPQTIPWTRPRDPEDPDWELAPGWIPQHDEQGEWFYVRLAPPHDRRTEPPKARPIVDHLGKLKREVKYGKSWWADLNTDDEPPVSRLGYRKMPTSDFRGGERFKDRGTSDWSRAVARVLETPPEKTLTNEEFPYFTNPRRETQSSPDFDKALTRSRPRAMRLNVLEQLTLRPHLLTHQLHADGSFGPIPAAQIMVRAETLRQQACRPAETPTGFIPPHLAHKEKLRREALGEQLREEFRLFMREAKKSYQQAAQRATDREQI</sequence>
<dbReference type="OrthoDB" id="10309937at2759"/>
<organism evidence="2 3">
    <name type="scientific">Cercospora berteroae</name>
    <dbReference type="NCBI Taxonomy" id="357750"/>
    <lineage>
        <taxon>Eukaryota</taxon>
        <taxon>Fungi</taxon>
        <taxon>Dikarya</taxon>
        <taxon>Ascomycota</taxon>
        <taxon>Pezizomycotina</taxon>
        <taxon>Dothideomycetes</taxon>
        <taxon>Dothideomycetidae</taxon>
        <taxon>Mycosphaerellales</taxon>
        <taxon>Mycosphaerellaceae</taxon>
        <taxon>Cercospora</taxon>
    </lineage>
</organism>
<accession>A0A2S6BYV3</accession>
<keyword evidence="3" id="KW-1185">Reference proteome</keyword>
<name>A0A2S6BYV3_9PEZI</name>
<comment type="caution">
    <text evidence="2">The sequence shown here is derived from an EMBL/GenBank/DDBJ whole genome shotgun (WGS) entry which is preliminary data.</text>
</comment>
<evidence type="ECO:0000313" key="3">
    <source>
        <dbReference type="Proteomes" id="UP000237631"/>
    </source>
</evidence>
<dbReference type="AlphaFoldDB" id="A0A2S6BYV3"/>
<feature type="region of interest" description="Disordered" evidence="1">
    <location>
        <begin position="1"/>
        <end position="22"/>
    </location>
</feature>